<dbReference type="RefSeq" id="WP_106326770.1">
    <property type="nucleotide sequence ID" value="NZ_BOMO01000124.1"/>
</dbReference>
<sequence>MTSVEDVLGRDAWRELNETMLPEIRTIRRHGPGRLRRAALKALVQLGGEKALDPDDLAVLRRLIAIKRPGDRPHSLGGCWDHWLAVRGGDREGILRVLGLDRTAPSTYAMGQVLIDHLGHGGAEEGRYYRHVFVSPEINGWTLVYGPSCDPDLPRVREWVSELSARYGDAQAYYYGSRGDGDSWLIGVRGEIVRWCSSLEPETATGEPLPVEHQVMAELELTGRPEHLDDEDGEQTDFFFECNAPRVARELSVDAVWVDFPKDPVVSGRAVIAWPSADDDVSVFKGCYGVDV</sequence>
<evidence type="ECO:0000313" key="1">
    <source>
        <dbReference type="EMBL" id="PRX16471.1"/>
    </source>
</evidence>
<name>A0A2T0K0Z8_9ACTN</name>
<dbReference type="EMBL" id="PVMZ01000019">
    <property type="protein sequence ID" value="PRX16471.1"/>
    <property type="molecule type" value="Genomic_DNA"/>
</dbReference>
<gene>
    <name evidence="1" type="ORF">CLV67_11952</name>
</gene>
<organism evidence="1 2">
    <name type="scientific">Actinoplanes italicus</name>
    <dbReference type="NCBI Taxonomy" id="113567"/>
    <lineage>
        <taxon>Bacteria</taxon>
        <taxon>Bacillati</taxon>
        <taxon>Actinomycetota</taxon>
        <taxon>Actinomycetes</taxon>
        <taxon>Micromonosporales</taxon>
        <taxon>Micromonosporaceae</taxon>
        <taxon>Actinoplanes</taxon>
    </lineage>
</organism>
<evidence type="ECO:0000313" key="2">
    <source>
        <dbReference type="Proteomes" id="UP000239415"/>
    </source>
</evidence>
<comment type="caution">
    <text evidence="1">The sequence shown here is derived from an EMBL/GenBank/DDBJ whole genome shotgun (WGS) entry which is preliminary data.</text>
</comment>
<protein>
    <submittedName>
        <fullName evidence="1">Uncharacterized protein</fullName>
    </submittedName>
</protein>
<dbReference type="AlphaFoldDB" id="A0A2T0K0Z8"/>
<keyword evidence="2" id="KW-1185">Reference proteome</keyword>
<reference evidence="1 2" key="1">
    <citation type="submission" date="2018-03" db="EMBL/GenBank/DDBJ databases">
        <title>Genomic Encyclopedia of Archaeal and Bacterial Type Strains, Phase II (KMG-II): from individual species to whole genera.</title>
        <authorList>
            <person name="Goeker M."/>
        </authorList>
    </citation>
    <scope>NUCLEOTIDE SEQUENCE [LARGE SCALE GENOMIC DNA]</scope>
    <source>
        <strain evidence="1 2">DSM 43146</strain>
    </source>
</reference>
<dbReference type="Proteomes" id="UP000239415">
    <property type="component" value="Unassembled WGS sequence"/>
</dbReference>
<dbReference type="OrthoDB" id="4512558at2"/>
<proteinExistence type="predicted"/>
<accession>A0A2T0K0Z8</accession>